<keyword evidence="3" id="KW-1185">Reference proteome</keyword>
<dbReference type="Proteomes" id="UP001445076">
    <property type="component" value="Unassembled WGS sequence"/>
</dbReference>
<gene>
    <name evidence="2" type="ORF">OTU49_010126</name>
</gene>
<feature type="transmembrane region" description="Helical" evidence="1">
    <location>
        <begin position="20"/>
        <end position="44"/>
    </location>
</feature>
<keyword evidence="1" id="KW-1133">Transmembrane helix</keyword>
<proteinExistence type="predicted"/>
<keyword evidence="1" id="KW-0472">Membrane</keyword>
<reference evidence="2 3" key="1">
    <citation type="journal article" date="2024" name="BMC Genomics">
        <title>Genome assembly of redclaw crayfish (Cherax quadricarinatus) provides insights into its immune adaptation and hypoxia tolerance.</title>
        <authorList>
            <person name="Liu Z."/>
            <person name="Zheng J."/>
            <person name="Li H."/>
            <person name="Fang K."/>
            <person name="Wang S."/>
            <person name="He J."/>
            <person name="Zhou D."/>
            <person name="Weng S."/>
            <person name="Chi M."/>
            <person name="Gu Z."/>
            <person name="He J."/>
            <person name="Li F."/>
            <person name="Wang M."/>
        </authorList>
    </citation>
    <scope>NUCLEOTIDE SEQUENCE [LARGE SCALE GENOMIC DNA]</scope>
    <source>
        <strain evidence="2">ZL_2023a</strain>
    </source>
</reference>
<protein>
    <submittedName>
        <fullName evidence="2">Uncharacterized protein</fullName>
    </submittedName>
</protein>
<name>A0AAW0W942_CHEQU</name>
<evidence type="ECO:0000313" key="2">
    <source>
        <dbReference type="EMBL" id="KAK8726913.1"/>
    </source>
</evidence>
<sequence length="110" mass="12150">LSPLIPSSFLFYVFSPLPLSFISLLYLFIFCSSITSINLFLCFFSSPPHLPLPFSASSFLCLFPFLLSSGSSLLLLSLFPLLIYFSSCDSLPSVLLTSSIFICFLLSHVS</sequence>
<feature type="transmembrane region" description="Helical" evidence="1">
    <location>
        <begin position="91"/>
        <end position="109"/>
    </location>
</feature>
<feature type="non-terminal residue" evidence="2">
    <location>
        <position position="1"/>
    </location>
</feature>
<feature type="transmembrane region" description="Helical" evidence="1">
    <location>
        <begin position="56"/>
        <end position="85"/>
    </location>
</feature>
<dbReference type="AlphaFoldDB" id="A0AAW0W942"/>
<evidence type="ECO:0000256" key="1">
    <source>
        <dbReference type="SAM" id="Phobius"/>
    </source>
</evidence>
<evidence type="ECO:0000313" key="3">
    <source>
        <dbReference type="Proteomes" id="UP001445076"/>
    </source>
</evidence>
<keyword evidence="1" id="KW-0812">Transmembrane</keyword>
<comment type="caution">
    <text evidence="2">The sequence shown here is derived from an EMBL/GenBank/DDBJ whole genome shotgun (WGS) entry which is preliminary data.</text>
</comment>
<accession>A0AAW0W942</accession>
<dbReference type="EMBL" id="JARKIK010000078">
    <property type="protein sequence ID" value="KAK8726913.1"/>
    <property type="molecule type" value="Genomic_DNA"/>
</dbReference>
<organism evidence="2 3">
    <name type="scientific">Cherax quadricarinatus</name>
    <name type="common">Australian red claw crayfish</name>
    <dbReference type="NCBI Taxonomy" id="27406"/>
    <lineage>
        <taxon>Eukaryota</taxon>
        <taxon>Metazoa</taxon>
        <taxon>Ecdysozoa</taxon>
        <taxon>Arthropoda</taxon>
        <taxon>Crustacea</taxon>
        <taxon>Multicrustacea</taxon>
        <taxon>Malacostraca</taxon>
        <taxon>Eumalacostraca</taxon>
        <taxon>Eucarida</taxon>
        <taxon>Decapoda</taxon>
        <taxon>Pleocyemata</taxon>
        <taxon>Astacidea</taxon>
        <taxon>Parastacoidea</taxon>
        <taxon>Parastacidae</taxon>
        <taxon>Cherax</taxon>
    </lineage>
</organism>